<dbReference type="SMART" id="SM01008">
    <property type="entry name" value="Ald_Xan_dh_C"/>
    <property type="match status" value="1"/>
</dbReference>
<dbReference type="RefSeq" id="WP_085912796.1">
    <property type="nucleotide sequence ID" value="NZ_AP018920.1"/>
</dbReference>
<dbReference type="OrthoDB" id="135295at2"/>
<protein>
    <submittedName>
        <fullName evidence="4">Carbon monoxide dehydrogenase large chain</fullName>
        <ecNumber evidence="4">1.2.7.4</ecNumber>
    </submittedName>
</protein>
<sequence>MTSTSVAPSSGIGARQVRLEDPGLLTGRDRFTSDLDIPGSLHAVFVRSPVVHARVTGVDSTDAEKAPGVVAVLTHRDLDLPAVFFPSFGRLIDAAYHRVPLASDVVRFVGDIVAVVVAETLTQARDAADLVEIDYDPLEAVVDPDAATAADAPLLFPATGTNVAVDIPFEAGERIEAPVQVSQRVAHPRMAVAPMEPLAVAAVPGDGGRLTVWCSTQMPHVLQGLMAGWLQMDPADLRVVCPAVGGGFGGKTPAEPDYVLIAAVARHLGRPVRWTQTRSENLLTMQARGHLFDVTLEATGDGRITSIRSASLTDVGAYPGLGIGMAMTARGLMTGVYDIPHAQHVVRCVATNTSPTVPFRGAGRPEAIHALERTVDRLAVELGLDPVEIRRRNFVPNEKFPYVNIMGTEYDSADFGKPLDEALRIVGYDGLRAEQSDRRAAGDDILLGIGVSCYVEVSAGTPGMGSEYASVEVDEDGTATVVAGTSAHGQGHWTVYAQVVSEQMGIPVEQVRFVQSDTATVPRGMGTSGSRSLQLGGTAVRKAADEVVEQATQLAAHLLEASPDDIEVAHGQGLVVRGVPGRGLSWSEIAAAAADDDRRPPSMAPRLFADPGFDQGSGTSPFGAHIAVVEVDRQTGMTTLRRFVAVDDCGVVVNPLLAEGQVHGGVAAGIGQALFEASLFDEEGNPTTTSFAEYGMPSAADLISYDTAHTVTPTSRNPLGAKGLGEAGTTGSIAAVHNAVLDAVAHLGIHHIDLPLTPMRVWQALQDEE</sequence>
<feature type="domain" description="Aldehyde oxidase/xanthine dehydrogenase a/b hammerhead" evidence="3">
    <location>
        <begin position="26"/>
        <end position="139"/>
    </location>
</feature>
<keyword evidence="2 4" id="KW-0560">Oxidoreductase</keyword>
<organism evidence="4 5">
    <name type="scientific">Pseudonocardia autotrophica</name>
    <name type="common">Amycolata autotrophica</name>
    <name type="synonym">Nocardia autotrophica</name>
    <dbReference type="NCBI Taxonomy" id="2074"/>
    <lineage>
        <taxon>Bacteria</taxon>
        <taxon>Bacillati</taxon>
        <taxon>Actinomycetota</taxon>
        <taxon>Actinomycetes</taxon>
        <taxon>Pseudonocardiales</taxon>
        <taxon>Pseudonocardiaceae</taxon>
        <taxon>Pseudonocardia</taxon>
    </lineage>
</organism>
<comment type="caution">
    <text evidence="4">The sequence shown here is derived from an EMBL/GenBank/DDBJ whole genome shotgun (WGS) entry which is preliminary data.</text>
</comment>
<dbReference type="PANTHER" id="PTHR11908:SF132">
    <property type="entry name" value="ALDEHYDE OXIDASE 1-RELATED"/>
    <property type="match status" value="1"/>
</dbReference>
<dbReference type="Gene3D" id="3.90.1170.50">
    <property type="entry name" value="Aldehyde oxidase/xanthine dehydrogenase, a/b hammerhead"/>
    <property type="match status" value="1"/>
</dbReference>
<evidence type="ECO:0000259" key="3">
    <source>
        <dbReference type="SMART" id="SM01008"/>
    </source>
</evidence>
<dbReference type="InterPro" id="IPR046867">
    <property type="entry name" value="AldOxase/xan_DH_MoCoBD2"/>
</dbReference>
<evidence type="ECO:0000313" key="4">
    <source>
        <dbReference type="EMBL" id="OSY40785.1"/>
    </source>
</evidence>
<dbReference type="Pfam" id="PF01315">
    <property type="entry name" value="Ald_Xan_dh_C"/>
    <property type="match status" value="1"/>
</dbReference>
<dbReference type="Proteomes" id="UP000194360">
    <property type="component" value="Unassembled WGS sequence"/>
</dbReference>
<dbReference type="SUPFAM" id="SSF54665">
    <property type="entry name" value="CO dehydrogenase molybdoprotein N-domain-like"/>
    <property type="match status" value="1"/>
</dbReference>
<dbReference type="InterPro" id="IPR016208">
    <property type="entry name" value="Ald_Oxase/xanthine_DH-like"/>
</dbReference>
<dbReference type="Pfam" id="PF02738">
    <property type="entry name" value="MoCoBD_1"/>
    <property type="match status" value="1"/>
</dbReference>
<dbReference type="AlphaFoldDB" id="A0A1Y2N018"/>
<evidence type="ECO:0000313" key="5">
    <source>
        <dbReference type="Proteomes" id="UP000194360"/>
    </source>
</evidence>
<name>A0A1Y2N018_PSEAH</name>
<dbReference type="Gene3D" id="3.30.365.10">
    <property type="entry name" value="Aldehyde oxidase/xanthine dehydrogenase, molybdopterin binding domain"/>
    <property type="match status" value="4"/>
</dbReference>
<dbReference type="EC" id="1.2.7.4" evidence="4"/>
<dbReference type="GO" id="GO:0005506">
    <property type="term" value="F:iron ion binding"/>
    <property type="evidence" value="ECO:0007669"/>
    <property type="project" value="InterPro"/>
</dbReference>
<dbReference type="GO" id="GO:0043885">
    <property type="term" value="F:anaerobic carbon-monoxide dehydrogenase activity"/>
    <property type="evidence" value="ECO:0007669"/>
    <property type="project" value="UniProtKB-EC"/>
</dbReference>
<evidence type="ECO:0000256" key="2">
    <source>
        <dbReference type="ARBA" id="ARBA00023002"/>
    </source>
</evidence>
<dbReference type="InterPro" id="IPR000674">
    <property type="entry name" value="Ald_Oxase/Xan_DH_a/b"/>
</dbReference>
<proteinExistence type="predicted"/>
<dbReference type="InterPro" id="IPR037165">
    <property type="entry name" value="AldOxase/xan_DH_Mopterin-bd_sf"/>
</dbReference>
<dbReference type="EMBL" id="MIGB01000011">
    <property type="protein sequence ID" value="OSY40785.1"/>
    <property type="molecule type" value="Genomic_DNA"/>
</dbReference>
<dbReference type="STRING" id="2074.BG845_02543"/>
<reference evidence="4 5" key="1">
    <citation type="submission" date="2016-09" db="EMBL/GenBank/DDBJ databases">
        <title>Pseudonocardia autotrophica DSM535, a candidate organism with high potential of specific P450 cytochromes.</title>
        <authorList>
            <person name="Grumaz C."/>
            <person name="Vainshtein Y."/>
            <person name="Kirstahler P."/>
            <person name="Sohn K."/>
        </authorList>
    </citation>
    <scope>NUCLEOTIDE SEQUENCE [LARGE SCALE GENOMIC DNA]</scope>
    <source>
        <strain evidence="4 5">DSM 535</strain>
    </source>
</reference>
<keyword evidence="5" id="KW-1185">Reference proteome</keyword>
<dbReference type="InterPro" id="IPR008274">
    <property type="entry name" value="AldOxase/xan_DH_MoCoBD1"/>
</dbReference>
<dbReference type="PANTHER" id="PTHR11908">
    <property type="entry name" value="XANTHINE DEHYDROGENASE"/>
    <property type="match status" value="1"/>
</dbReference>
<accession>A0A1Y2N018</accession>
<gene>
    <name evidence="4" type="primary">cutL_6</name>
    <name evidence="4" type="ORF">BG845_02543</name>
</gene>
<dbReference type="SUPFAM" id="SSF56003">
    <property type="entry name" value="Molybdenum cofactor-binding domain"/>
    <property type="match status" value="1"/>
</dbReference>
<dbReference type="InterPro" id="IPR036856">
    <property type="entry name" value="Ald_Oxase/Xan_DH_a/b_sf"/>
</dbReference>
<evidence type="ECO:0000256" key="1">
    <source>
        <dbReference type="ARBA" id="ARBA00022505"/>
    </source>
</evidence>
<dbReference type="Pfam" id="PF20256">
    <property type="entry name" value="MoCoBD_2"/>
    <property type="match status" value="1"/>
</dbReference>
<keyword evidence="1" id="KW-0500">Molybdenum</keyword>